<dbReference type="InterPro" id="IPR002083">
    <property type="entry name" value="MATH/TRAF_dom"/>
</dbReference>
<dbReference type="PROSITE" id="PS50144">
    <property type="entry name" value="MATH"/>
    <property type="match status" value="1"/>
</dbReference>
<dbReference type="InterPro" id="IPR008974">
    <property type="entry name" value="TRAF-like"/>
</dbReference>
<dbReference type="STRING" id="210143.A0A1R3HYS4"/>
<keyword evidence="3" id="KW-1185">Reference proteome</keyword>
<dbReference type="AlphaFoldDB" id="A0A1R3HYS4"/>
<organism evidence="2 3">
    <name type="scientific">Corchorus capsularis</name>
    <name type="common">Jute</name>
    <dbReference type="NCBI Taxonomy" id="210143"/>
    <lineage>
        <taxon>Eukaryota</taxon>
        <taxon>Viridiplantae</taxon>
        <taxon>Streptophyta</taxon>
        <taxon>Embryophyta</taxon>
        <taxon>Tracheophyta</taxon>
        <taxon>Spermatophyta</taxon>
        <taxon>Magnoliopsida</taxon>
        <taxon>eudicotyledons</taxon>
        <taxon>Gunneridae</taxon>
        <taxon>Pentapetalae</taxon>
        <taxon>rosids</taxon>
        <taxon>malvids</taxon>
        <taxon>Malvales</taxon>
        <taxon>Malvaceae</taxon>
        <taxon>Grewioideae</taxon>
        <taxon>Apeibeae</taxon>
        <taxon>Corchorus</taxon>
    </lineage>
</organism>
<evidence type="ECO:0000313" key="2">
    <source>
        <dbReference type="EMBL" id="OMO75497.1"/>
    </source>
</evidence>
<accession>A0A1R3HYS4</accession>
<dbReference type="Gramene" id="OMO75497">
    <property type="protein sequence ID" value="OMO75497"/>
    <property type="gene ID" value="CCACVL1_16158"/>
</dbReference>
<protein>
    <submittedName>
        <fullName evidence="2">TRAF-like protein</fullName>
    </submittedName>
</protein>
<dbReference type="CDD" id="cd00121">
    <property type="entry name" value="MATH"/>
    <property type="match status" value="1"/>
</dbReference>
<dbReference type="Pfam" id="PF22486">
    <property type="entry name" value="MATH_2"/>
    <property type="match status" value="1"/>
</dbReference>
<evidence type="ECO:0000313" key="3">
    <source>
        <dbReference type="Proteomes" id="UP000188268"/>
    </source>
</evidence>
<sequence>MSFGQKMHVEFKISINDLVHENQYEKITKRGDAWFSASEKAWGFPYFIKLDDLQNSKSLILRDAMEIELQILSMSMARIKDDFEEESDDDFPSMPPPM</sequence>
<dbReference type="OrthoDB" id="935914at2759"/>
<evidence type="ECO:0000259" key="1">
    <source>
        <dbReference type="PROSITE" id="PS50144"/>
    </source>
</evidence>
<feature type="domain" description="MATH" evidence="1">
    <location>
        <begin position="1"/>
        <end position="71"/>
    </location>
</feature>
<comment type="caution">
    <text evidence="2">The sequence shown here is derived from an EMBL/GenBank/DDBJ whole genome shotgun (WGS) entry which is preliminary data.</text>
</comment>
<name>A0A1R3HYS4_COCAP</name>
<dbReference type="Proteomes" id="UP000188268">
    <property type="component" value="Unassembled WGS sequence"/>
</dbReference>
<reference evidence="2 3" key="1">
    <citation type="submission" date="2013-09" db="EMBL/GenBank/DDBJ databases">
        <title>Corchorus capsularis genome sequencing.</title>
        <authorList>
            <person name="Alam M."/>
            <person name="Haque M.S."/>
            <person name="Islam M.S."/>
            <person name="Emdad E.M."/>
            <person name="Islam M.M."/>
            <person name="Ahmed B."/>
            <person name="Halim A."/>
            <person name="Hossen Q.M.M."/>
            <person name="Hossain M.Z."/>
            <person name="Ahmed R."/>
            <person name="Khan M.M."/>
            <person name="Islam R."/>
            <person name="Rashid M.M."/>
            <person name="Khan S.A."/>
            <person name="Rahman M.S."/>
            <person name="Alam M."/>
        </authorList>
    </citation>
    <scope>NUCLEOTIDE SEQUENCE [LARGE SCALE GENOMIC DNA]</scope>
    <source>
        <strain evidence="3">cv. CVL-1</strain>
        <tissue evidence="2">Whole seedling</tissue>
    </source>
</reference>
<dbReference type="EMBL" id="AWWV01011016">
    <property type="protein sequence ID" value="OMO75497.1"/>
    <property type="molecule type" value="Genomic_DNA"/>
</dbReference>
<dbReference type="SUPFAM" id="SSF49599">
    <property type="entry name" value="TRAF domain-like"/>
    <property type="match status" value="1"/>
</dbReference>
<dbReference type="Gene3D" id="2.60.210.10">
    <property type="entry name" value="Apoptosis, Tumor Necrosis Factor Receptor Associated Protein 2, Chain A"/>
    <property type="match status" value="1"/>
</dbReference>
<gene>
    <name evidence="2" type="ORF">CCACVL1_16158</name>
</gene>
<proteinExistence type="predicted"/>